<dbReference type="Gene3D" id="1.10.150.130">
    <property type="match status" value="1"/>
</dbReference>
<dbReference type="Proteomes" id="UP000298693">
    <property type="component" value="Plasmid p4"/>
</dbReference>
<keyword evidence="8" id="KW-0614">Plasmid</keyword>
<dbReference type="GO" id="GO:0015074">
    <property type="term" value="P:DNA integration"/>
    <property type="evidence" value="ECO:0007669"/>
    <property type="project" value="UniProtKB-KW"/>
</dbReference>
<dbReference type="Gene3D" id="1.10.443.10">
    <property type="entry name" value="Intergrase catalytic core"/>
    <property type="match status" value="1"/>
</dbReference>
<feature type="domain" description="Core-binding (CB)" evidence="7">
    <location>
        <begin position="85"/>
        <end position="162"/>
    </location>
</feature>
<dbReference type="RefSeq" id="WP_137142811.1">
    <property type="nucleotide sequence ID" value="NZ_CP032348.1"/>
</dbReference>
<keyword evidence="3" id="KW-0233">DNA recombination</keyword>
<name>A0A4D8R6E1_AZOBR</name>
<reference evidence="8 9" key="1">
    <citation type="submission" date="2018-09" db="EMBL/GenBank/DDBJ databases">
        <title>Whole genome based analysis of evolution and adaptive divergence in Indian and Brazilian strains of Azospirillum brasilense.</title>
        <authorList>
            <person name="Singh C."/>
            <person name="Tripathi A.K."/>
        </authorList>
    </citation>
    <scope>NUCLEOTIDE SEQUENCE [LARGE SCALE GENOMIC DNA]</scope>
    <source>
        <strain evidence="8 9">MTCC4039</strain>
        <plasmid evidence="8 9">p4</plasmid>
    </source>
</reference>
<dbReference type="Pfam" id="PF00589">
    <property type="entry name" value="Phage_integrase"/>
    <property type="match status" value="1"/>
</dbReference>
<dbReference type="PROSITE" id="PS51898">
    <property type="entry name" value="TYR_RECOMBINASE"/>
    <property type="match status" value="1"/>
</dbReference>
<dbReference type="GO" id="GO:0006310">
    <property type="term" value="P:DNA recombination"/>
    <property type="evidence" value="ECO:0007669"/>
    <property type="project" value="UniProtKB-KW"/>
</dbReference>
<evidence type="ECO:0000259" key="7">
    <source>
        <dbReference type="PROSITE" id="PS51900"/>
    </source>
</evidence>
<protein>
    <submittedName>
        <fullName evidence="8">Site-specific integrase</fullName>
    </submittedName>
</protein>
<dbReference type="PANTHER" id="PTHR30349:SF88">
    <property type="entry name" value="BLL1584 PROTEIN"/>
    <property type="match status" value="1"/>
</dbReference>
<sequence>MPRANTGPRLVLYGPDSKYGATPKTRFKQYVYFIRWYECGTKRERSTGTADIEQAQQVFADFLGERSRSDEPGPQSNGPASPGDLTVTGMLMQYYEGHSPHAADPERIRYAIRNLIAWWGDTPVSSITAGACRRYAAENKARAPATLRRELGTLAAAMNWCVTEGYLTQGGIVVLPPVPKDEQAFLTRSDAAKLLWAAWRRRWRWKDAEGEMHINMHLPMFILIGLYHGARKEAILGLQWQPNTEGGYVDLDRGFIDFNPIGRVQTKKRRARVPIAPRLLPWLRIARRITRQFVVECDGKPVGDVKKGFATAASDIKRPDVHPHTLRHTCVTWLLRDGLDVWQVGGFVGMSPQTVQQVYGHHAPEFMAQAAAAPRGKGDTGMQTGMQTKRA</sequence>
<evidence type="ECO:0000256" key="3">
    <source>
        <dbReference type="ARBA" id="ARBA00023172"/>
    </source>
</evidence>
<evidence type="ECO:0000256" key="5">
    <source>
        <dbReference type="SAM" id="MobiDB-lite"/>
    </source>
</evidence>
<dbReference type="CDD" id="cd00796">
    <property type="entry name" value="INT_Rci_Hp1_C"/>
    <property type="match status" value="1"/>
</dbReference>
<evidence type="ECO:0000259" key="6">
    <source>
        <dbReference type="PROSITE" id="PS51898"/>
    </source>
</evidence>
<dbReference type="InterPro" id="IPR013762">
    <property type="entry name" value="Integrase-like_cat_sf"/>
</dbReference>
<dbReference type="SUPFAM" id="SSF56349">
    <property type="entry name" value="DNA breaking-rejoining enzymes"/>
    <property type="match status" value="1"/>
</dbReference>
<evidence type="ECO:0000313" key="8">
    <source>
        <dbReference type="EMBL" id="QCO18895.1"/>
    </source>
</evidence>
<feature type="domain" description="Tyr recombinase" evidence="6">
    <location>
        <begin position="181"/>
        <end position="372"/>
    </location>
</feature>
<evidence type="ECO:0000256" key="1">
    <source>
        <dbReference type="ARBA" id="ARBA00022908"/>
    </source>
</evidence>
<gene>
    <name evidence="8" type="ORF">D3869_26880</name>
</gene>
<dbReference type="PROSITE" id="PS51900">
    <property type="entry name" value="CB"/>
    <property type="match status" value="1"/>
</dbReference>
<evidence type="ECO:0000313" key="9">
    <source>
        <dbReference type="Proteomes" id="UP000298693"/>
    </source>
</evidence>
<dbReference type="InterPro" id="IPR044068">
    <property type="entry name" value="CB"/>
</dbReference>
<dbReference type="InterPro" id="IPR011010">
    <property type="entry name" value="DNA_brk_join_enz"/>
</dbReference>
<proteinExistence type="predicted"/>
<geneLocation type="plasmid" evidence="8">
    <name>p4</name>
</geneLocation>
<feature type="region of interest" description="Disordered" evidence="5">
    <location>
        <begin position="371"/>
        <end position="391"/>
    </location>
</feature>
<dbReference type="GO" id="GO:0003677">
    <property type="term" value="F:DNA binding"/>
    <property type="evidence" value="ECO:0007669"/>
    <property type="project" value="UniProtKB-UniRule"/>
</dbReference>
<accession>A0A4D8R6E1</accession>
<feature type="compositionally biased region" description="Polar residues" evidence="5">
    <location>
        <begin position="381"/>
        <end position="391"/>
    </location>
</feature>
<keyword evidence="2 4" id="KW-0238">DNA-binding</keyword>
<evidence type="ECO:0000256" key="2">
    <source>
        <dbReference type="ARBA" id="ARBA00023125"/>
    </source>
</evidence>
<organism evidence="8 9">
    <name type="scientific">Azospirillum brasilense</name>
    <dbReference type="NCBI Taxonomy" id="192"/>
    <lineage>
        <taxon>Bacteria</taxon>
        <taxon>Pseudomonadati</taxon>
        <taxon>Pseudomonadota</taxon>
        <taxon>Alphaproteobacteria</taxon>
        <taxon>Rhodospirillales</taxon>
        <taxon>Azospirillaceae</taxon>
        <taxon>Azospirillum</taxon>
    </lineage>
</organism>
<dbReference type="PANTHER" id="PTHR30349">
    <property type="entry name" value="PHAGE INTEGRASE-RELATED"/>
    <property type="match status" value="1"/>
</dbReference>
<dbReference type="EMBL" id="CP032348">
    <property type="protein sequence ID" value="QCO18895.1"/>
    <property type="molecule type" value="Genomic_DNA"/>
</dbReference>
<dbReference type="InterPro" id="IPR010998">
    <property type="entry name" value="Integrase_recombinase_N"/>
</dbReference>
<dbReference type="InterPro" id="IPR050090">
    <property type="entry name" value="Tyrosine_recombinase_XerCD"/>
</dbReference>
<dbReference type="AlphaFoldDB" id="A0A4D8R6E1"/>
<dbReference type="InterPro" id="IPR002104">
    <property type="entry name" value="Integrase_catalytic"/>
</dbReference>
<evidence type="ECO:0000256" key="4">
    <source>
        <dbReference type="PROSITE-ProRule" id="PRU01248"/>
    </source>
</evidence>
<keyword evidence="1" id="KW-0229">DNA integration</keyword>